<organism evidence="2 3">
    <name type="scientific">Karstenula rhodostoma CBS 690.94</name>
    <dbReference type="NCBI Taxonomy" id="1392251"/>
    <lineage>
        <taxon>Eukaryota</taxon>
        <taxon>Fungi</taxon>
        <taxon>Dikarya</taxon>
        <taxon>Ascomycota</taxon>
        <taxon>Pezizomycotina</taxon>
        <taxon>Dothideomycetes</taxon>
        <taxon>Pleosporomycetidae</taxon>
        <taxon>Pleosporales</taxon>
        <taxon>Massarineae</taxon>
        <taxon>Didymosphaeriaceae</taxon>
        <taxon>Karstenula</taxon>
    </lineage>
</organism>
<evidence type="ECO:0000313" key="3">
    <source>
        <dbReference type="Proteomes" id="UP000799764"/>
    </source>
</evidence>
<accession>A0A9P4UFC5</accession>
<dbReference type="OrthoDB" id="3784961at2759"/>
<dbReference type="EMBL" id="MU001495">
    <property type="protein sequence ID" value="KAF2448371.1"/>
    <property type="molecule type" value="Genomic_DNA"/>
</dbReference>
<keyword evidence="3" id="KW-1185">Reference proteome</keyword>
<name>A0A9P4UFC5_9PLEO</name>
<feature type="compositionally biased region" description="Polar residues" evidence="1">
    <location>
        <begin position="78"/>
        <end position="95"/>
    </location>
</feature>
<sequence length="348" mass="37852">MAIKTSKANDSLGSHMVDVRCGIQAYGQPSAPLNHQTCPYNNQMRQAFNSGQLGHDDYTLQSAILFDVITPYNFPSNNPANTSIPSQQNHINTPTMDPPEKLAASPPDPELPPDAPPPYTPQALPSTSEAPDERNPATIPSPMGPKKVYTTHHIYLEQNYLRKVKVALVKHLNSEAPSYVFEFPDEGTHAGQMVMRGGGSTPDTAPLATASFGKDFGSSTLQLSDGRIAAISVVPRTDMSQNVRVFRVDVQNASGALHHHPATLFWEMGTQNHGASRGGIGNYVLMDGEGRVYAMLITKFHKSLKKMGRLHWLVEPAGEVVEVGVGSLMAVWKKAERDVRSGHIGLRV</sequence>
<feature type="region of interest" description="Disordered" evidence="1">
    <location>
        <begin position="78"/>
        <end position="145"/>
    </location>
</feature>
<feature type="compositionally biased region" description="Pro residues" evidence="1">
    <location>
        <begin position="106"/>
        <end position="120"/>
    </location>
</feature>
<gene>
    <name evidence="2" type="ORF">P171DRAFT_440759</name>
</gene>
<reference evidence="2" key="1">
    <citation type="journal article" date="2020" name="Stud. Mycol.">
        <title>101 Dothideomycetes genomes: a test case for predicting lifestyles and emergence of pathogens.</title>
        <authorList>
            <person name="Haridas S."/>
            <person name="Albert R."/>
            <person name="Binder M."/>
            <person name="Bloem J."/>
            <person name="Labutti K."/>
            <person name="Salamov A."/>
            <person name="Andreopoulos B."/>
            <person name="Baker S."/>
            <person name="Barry K."/>
            <person name="Bills G."/>
            <person name="Bluhm B."/>
            <person name="Cannon C."/>
            <person name="Castanera R."/>
            <person name="Culley D."/>
            <person name="Daum C."/>
            <person name="Ezra D."/>
            <person name="Gonzalez J."/>
            <person name="Henrissat B."/>
            <person name="Kuo A."/>
            <person name="Liang C."/>
            <person name="Lipzen A."/>
            <person name="Lutzoni F."/>
            <person name="Magnuson J."/>
            <person name="Mondo S."/>
            <person name="Nolan M."/>
            <person name="Ohm R."/>
            <person name="Pangilinan J."/>
            <person name="Park H.-J."/>
            <person name="Ramirez L."/>
            <person name="Alfaro M."/>
            <person name="Sun H."/>
            <person name="Tritt A."/>
            <person name="Yoshinaga Y."/>
            <person name="Zwiers L.-H."/>
            <person name="Turgeon B."/>
            <person name="Goodwin S."/>
            <person name="Spatafora J."/>
            <person name="Crous P."/>
            <person name="Grigoriev I."/>
        </authorList>
    </citation>
    <scope>NUCLEOTIDE SEQUENCE</scope>
    <source>
        <strain evidence="2">CBS 690.94</strain>
    </source>
</reference>
<evidence type="ECO:0000256" key="1">
    <source>
        <dbReference type="SAM" id="MobiDB-lite"/>
    </source>
</evidence>
<dbReference type="AlphaFoldDB" id="A0A9P4UFC5"/>
<dbReference type="Proteomes" id="UP000799764">
    <property type="component" value="Unassembled WGS sequence"/>
</dbReference>
<evidence type="ECO:0000313" key="2">
    <source>
        <dbReference type="EMBL" id="KAF2448371.1"/>
    </source>
</evidence>
<proteinExistence type="predicted"/>
<protein>
    <submittedName>
        <fullName evidence="2">Uncharacterized protein</fullName>
    </submittedName>
</protein>
<comment type="caution">
    <text evidence="2">The sequence shown here is derived from an EMBL/GenBank/DDBJ whole genome shotgun (WGS) entry which is preliminary data.</text>
</comment>